<organism evidence="1 2">
    <name type="scientific">Viridibacillus arenosi FSL R5-213</name>
    <dbReference type="NCBI Taxonomy" id="1227360"/>
    <lineage>
        <taxon>Bacteria</taxon>
        <taxon>Bacillati</taxon>
        <taxon>Bacillota</taxon>
        <taxon>Bacilli</taxon>
        <taxon>Bacillales</taxon>
        <taxon>Caryophanaceae</taxon>
        <taxon>Viridibacillus</taxon>
    </lineage>
</organism>
<evidence type="ECO:0008006" key="3">
    <source>
        <dbReference type="Google" id="ProtNLM"/>
    </source>
</evidence>
<protein>
    <recommendedName>
        <fullName evidence="3">Phosphoribosyl-ATP pyrophosphohydrolase</fullName>
    </recommendedName>
</protein>
<gene>
    <name evidence="1" type="ORF">C176_18994</name>
</gene>
<proteinExistence type="predicted"/>
<dbReference type="InterPro" id="IPR038735">
    <property type="entry name" value="MSMEG_1276-like_NTP-PPase_dom"/>
</dbReference>
<dbReference type="Pfam" id="PF01503">
    <property type="entry name" value="PRA-PH"/>
    <property type="match status" value="1"/>
</dbReference>
<dbReference type="InterPro" id="IPR021130">
    <property type="entry name" value="PRib-ATP_PPHydrolase-like"/>
</dbReference>
<sequence>MPTYNKLVRDLIPQIIEETGKEYSTRVLAPKEYLLELKLKMTEEALEFNEAEVQKDAVEELADILELVHASLAVYGVSYEELEQIRLSKKEKRGGFSDGIYLIEVEDE</sequence>
<accession>W4ELD3</accession>
<keyword evidence="2" id="KW-1185">Reference proteome</keyword>
<dbReference type="SUPFAM" id="SSF101386">
    <property type="entry name" value="all-alpha NTP pyrophosphatases"/>
    <property type="match status" value="1"/>
</dbReference>
<evidence type="ECO:0000313" key="1">
    <source>
        <dbReference type="EMBL" id="ETT80832.1"/>
    </source>
</evidence>
<dbReference type="CDD" id="cd11532">
    <property type="entry name" value="NTP-PPase_COG4997"/>
    <property type="match status" value="1"/>
</dbReference>
<reference evidence="1 2" key="1">
    <citation type="journal article" date="2014" name="BMC Genomics">
        <title>Genomic comparison of sporeforming bacilli isolated from milk.</title>
        <authorList>
            <person name="Moreno Switt A.I."/>
            <person name="Andrus A.D."/>
            <person name="Ranieri M.L."/>
            <person name="Orsi R.H."/>
            <person name="Ivy R."/>
            <person name="den Bakker H.C."/>
            <person name="Martin N.H."/>
            <person name="Wiedmann M."/>
            <person name="Boor K.J."/>
        </authorList>
    </citation>
    <scope>NUCLEOTIDE SEQUENCE [LARGE SCALE GENOMIC DNA]</scope>
    <source>
        <strain evidence="1 2">FSL R5-213</strain>
    </source>
</reference>
<dbReference type="AlphaFoldDB" id="W4ELD3"/>
<dbReference type="EMBL" id="ASQA01000042">
    <property type="protein sequence ID" value="ETT80832.1"/>
    <property type="molecule type" value="Genomic_DNA"/>
</dbReference>
<dbReference type="Proteomes" id="UP000019062">
    <property type="component" value="Unassembled WGS sequence"/>
</dbReference>
<name>W4ELD3_9BACL</name>
<dbReference type="PATRIC" id="fig|1227360.4.peg.3858"/>
<evidence type="ECO:0000313" key="2">
    <source>
        <dbReference type="Proteomes" id="UP000019062"/>
    </source>
</evidence>
<dbReference type="eggNOG" id="COG4997">
    <property type="taxonomic scope" value="Bacteria"/>
</dbReference>
<comment type="caution">
    <text evidence="1">The sequence shown here is derived from an EMBL/GenBank/DDBJ whole genome shotgun (WGS) entry which is preliminary data.</text>
</comment>
<dbReference type="RefSeq" id="WP_038189732.1">
    <property type="nucleotide sequence ID" value="NZ_ASQA01000042.1"/>
</dbReference>